<evidence type="ECO:0000256" key="3">
    <source>
        <dbReference type="ARBA" id="ARBA00023082"/>
    </source>
</evidence>
<evidence type="ECO:0000256" key="1">
    <source>
        <dbReference type="ARBA" id="ARBA00010641"/>
    </source>
</evidence>
<dbReference type="InterPro" id="IPR014284">
    <property type="entry name" value="RNA_pol_sigma-70_dom"/>
</dbReference>
<keyword evidence="2" id="KW-0805">Transcription regulation</keyword>
<evidence type="ECO:0000313" key="9">
    <source>
        <dbReference type="Proteomes" id="UP000281955"/>
    </source>
</evidence>
<dbReference type="InterPro" id="IPR014325">
    <property type="entry name" value="RNA_pol_sigma-E_actinobac"/>
</dbReference>
<dbReference type="AlphaFoldDB" id="A0A420XLE1"/>
<dbReference type="SUPFAM" id="SSF88659">
    <property type="entry name" value="Sigma3 and sigma4 domains of RNA polymerase sigma factors"/>
    <property type="match status" value="1"/>
</dbReference>
<sequence>MTPRPDPDFARWAATARPRLRRTAFLLSGDWHLAEDLAQDALLRVYAVWHRASASGAPDAYARATLVNAFRAGARRPWRRERVVALVPERHDAAAADATAGLEERDALLVALARLGPSQRAVVVLRYWEDMSVASVADALGLSEGTVKSQAARGLDSLRRTLRTPSYEETR</sequence>
<dbReference type="PANTHER" id="PTHR43133:SF50">
    <property type="entry name" value="ECF RNA POLYMERASE SIGMA FACTOR SIGM"/>
    <property type="match status" value="1"/>
</dbReference>
<dbReference type="GO" id="GO:0006352">
    <property type="term" value="P:DNA-templated transcription initiation"/>
    <property type="evidence" value="ECO:0007669"/>
    <property type="project" value="InterPro"/>
</dbReference>
<dbReference type="GO" id="GO:0016987">
    <property type="term" value="F:sigma factor activity"/>
    <property type="evidence" value="ECO:0007669"/>
    <property type="project" value="UniProtKB-KW"/>
</dbReference>
<dbReference type="Gene3D" id="1.10.1740.10">
    <property type="match status" value="1"/>
</dbReference>
<evidence type="ECO:0000256" key="2">
    <source>
        <dbReference type="ARBA" id="ARBA00023015"/>
    </source>
</evidence>
<dbReference type="InterPro" id="IPR013249">
    <property type="entry name" value="RNA_pol_sigma70_r4_t2"/>
</dbReference>
<keyword evidence="3" id="KW-0731">Sigma factor</keyword>
<comment type="similarity">
    <text evidence="1">Belongs to the sigma-70 factor family. ECF subfamily.</text>
</comment>
<dbReference type="GO" id="GO:0003677">
    <property type="term" value="F:DNA binding"/>
    <property type="evidence" value="ECO:0007669"/>
    <property type="project" value="UniProtKB-KW"/>
</dbReference>
<dbReference type="InterPro" id="IPR013325">
    <property type="entry name" value="RNA_pol_sigma_r2"/>
</dbReference>
<dbReference type="Gene3D" id="1.10.10.10">
    <property type="entry name" value="Winged helix-like DNA-binding domain superfamily/Winged helix DNA-binding domain"/>
    <property type="match status" value="1"/>
</dbReference>
<dbReference type="InterPro" id="IPR039425">
    <property type="entry name" value="RNA_pol_sigma-70-like"/>
</dbReference>
<dbReference type="NCBIfam" id="TIGR02937">
    <property type="entry name" value="sigma70-ECF"/>
    <property type="match status" value="1"/>
</dbReference>
<feature type="domain" description="RNA polymerase sigma-70 region 2" evidence="6">
    <location>
        <begin position="17"/>
        <end position="79"/>
    </location>
</feature>
<evidence type="ECO:0000259" key="7">
    <source>
        <dbReference type="Pfam" id="PF08281"/>
    </source>
</evidence>
<dbReference type="SUPFAM" id="SSF88946">
    <property type="entry name" value="Sigma2 domain of RNA polymerase sigma factors"/>
    <property type="match status" value="1"/>
</dbReference>
<evidence type="ECO:0000259" key="6">
    <source>
        <dbReference type="Pfam" id="PF04542"/>
    </source>
</evidence>
<gene>
    <name evidence="8" type="ORF">CLV35_3541</name>
</gene>
<accession>A0A420XLE1</accession>
<dbReference type="Pfam" id="PF04542">
    <property type="entry name" value="Sigma70_r2"/>
    <property type="match status" value="1"/>
</dbReference>
<proteinExistence type="inferred from homology"/>
<evidence type="ECO:0000256" key="5">
    <source>
        <dbReference type="ARBA" id="ARBA00023163"/>
    </source>
</evidence>
<dbReference type="InterPro" id="IPR036388">
    <property type="entry name" value="WH-like_DNA-bd_sf"/>
</dbReference>
<dbReference type="RefSeq" id="WP_121194783.1">
    <property type="nucleotide sequence ID" value="NZ_RBWV01000015.1"/>
</dbReference>
<keyword evidence="4" id="KW-0238">DNA-binding</keyword>
<reference evidence="8 9" key="1">
    <citation type="submission" date="2018-10" db="EMBL/GenBank/DDBJ databases">
        <title>Genomic Encyclopedia of Archaeal and Bacterial Type Strains, Phase II (KMG-II): from individual species to whole genera.</title>
        <authorList>
            <person name="Goeker M."/>
        </authorList>
    </citation>
    <scope>NUCLEOTIDE SEQUENCE [LARGE SCALE GENOMIC DNA]</scope>
    <source>
        <strain evidence="8 9">RP-AC37</strain>
    </source>
</reference>
<dbReference type="InterPro" id="IPR007627">
    <property type="entry name" value="RNA_pol_sigma70_r2"/>
</dbReference>
<evidence type="ECO:0000256" key="4">
    <source>
        <dbReference type="ARBA" id="ARBA00023125"/>
    </source>
</evidence>
<dbReference type="EMBL" id="RBWV01000015">
    <property type="protein sequence ID" value="RKS69363.1"/>
    <property type="molecule type" value="Genomic_DNA"/>
</dbReference>
<protein>
    <submittedName>
        <fullName evidence="8">RNA polymerase sigma-70 factor (Sigma-E family)</fullName>
    </submittedName>
</protein>
<dbReference type="InParanoid" id="A0A420XLE1"/>
<dbReference type="Proteomes" id="UP000281955">
    <property type="component" value="Unassembled WGS sequence"/>
</dbReference>
<keyword evidence="9" id="KW-1185">Reference proteome</keyword>
<dbReference type="InterPro" id="IPR013324">
    <property type="entry name" value="RNA_pol_sigma_r3/r4-like"/>
</dbReference>
<comment type="caution">
    <text evidence="8">The sequence shown here is derived from an EMBL/GenBank/DDBJ whole genome shotgun (WGS) entry which is preliminary data.</text>
</comment>
<dbReference type="CDD" id="cd06171">
    <property type="entry name" value="Sigma70_r4"/>
    <property type="match status" value="1"/>
</dbReference>
<dbReference type="PANTHER" id="PTHR43133">
    <property type="entry name" value="RNA POLYMERASE ECF-TYPE SIGMA FACTO"/>
    <property type="match status" value="1"/>
</dbReference>
<feature type="domain" description="RNA polymerase sigma factor 70 region 4 type 2" evidence="7">
    <location>
        <begin position="106"/>
        <end position="156"/>
    </location>
</feature>
<dbReference type="NCBIfam" id="TIGR02983">
    <property type="entry name" value="SigE-fam_strep"/>
    <property type="match status" value="1"/>
</dbReference>
<name>A0A420XLE1_9ACTN</name>
<dbReference type="Pfam" id="PF08281">
    <property type="entry name" value="Sigma70_r4_2"/>
    <property type="match status" value="1"/>
</dbReference>
<keyword evidence="5" id="KW-0804">Transcription</keyword>
<organism evidence="8 9">
    <name type="scientific">Motilibacter peucedani</name>
    <dbReference type="NCBI Taxonomy" id="598650"/>
    <lineage>
        <taxon>Bacteria</taxon>
        <taxon>Bacillati</taxon>
        <taxon>Actinomycetota</taxon>
        <taxon>Actinomycetes</taxon>
        <taxon>Motilibacterales</taxon>
        <taxon>Motilibacteraceae</taxon>
        <taxon>Motilibacter</taxon>
    </lineage>
</organism>
<dbReference type="OrthoDB" id="3783006at2"/>
<evidence type="ECO:0000313" key="8">
    <source>
        <dbReference type="EMBL" id="RKS69363.1"/>
    </source>
</evidence>